<dbReference type="PANTHER" id="PTHR10590">
    <property type="entry name" value="SODIUM/NUCLEOSIDE COTRANSPORTER"/>
    <property type="match status" value="1"/>
</dbReference>
<protein>
    <submittedName>
        <fullName evidence="11">DgyrCDS8681</fullName>
    </submittedName>
</protein>
<evidence type="ECO:0000256" key="6">
    <source>
        <dbReference type="ARBA" id="ARBA00023136"/>
    </source>
</evidence>
<keyword evidence="4 7" id="KW-0812">Transmembrane</keyword>
<feature type="transmembrane region" description="Helical" evidence="7">
    <location>
        <begin position="513"/>
        <end position="534"/>
    </location>
</feature>
<comment type="subcellular location">
    <subcellularLocation>
        <location evidence="1">Cell membrane</location>
        <topology evidence="1">Multi-pass membrane protein</topology>
    </subcellularLocation>
</comment>
<evidence type="ECO:0000256" key="2">
    <source>
        <dbReference type="ARBA" id="ARBA00009033"/>
    </source>
</evidence>
<evidence type="ECO:0000256" key="1">
    <source>
        <dbReference type="ARBA" id="ARBA00004651"/>
    </source>
</evidence>
<dbReference type="GO" id="GO:0005886">
    <property type="term" value="C:plasma membrane"/>
    <property type="evidence" value="ECO:0007669"/>
    <property type="project" value="UniProtKB-SubCell"/>
</dbReference>
<evidence type="ECO:0000256" key="5">
    <source>
        <dbReference type="ARBA" id="ARBA00022989"/>
    </source>
</evidence>
<evidence type="ECO:0000259" key="9">
    <source>
        <dbReference type="Pfam" id="PF07662"/>
    </source>
</evidence>
<gene>
    <name evidence="11" type="ORF">DGYR_LOCUS8239</name>
</gene>
<name>A0A7I8VV38_9ANNE</name>
<feature type="transmembrane region" description="Helical" evidence="7">
    <location>
        <begin position="476"/>
        <end position="501"/>
    </location>
</feature>
<dbReference type="InterPro" id="IPR011642">
    <property type="entry name" value="Gate_dom"/>
</dbReference>
<comment type="similarity">
    <text evidence="2">Belongs to the concentrative nucleoside transporter (CNT) (TC 2.A.41) family.</text>
</comment>
<keyword evidence="12" id="KW-1185">Reference proteome</keyword>
<proteinExistence type="inferred from homology"/>
<dbReference type="Pfam" id="PF07670">
    <property type="entry name" value="Gate"/>
    <property type="match status" value="1"/>
</dbReference>
<dbReference type="InterPro" id="IPR002668">
    <property type="entry name" value="CNT_N_dom"/>
</dbReference>
<evidence type="ECO:0000256" key="3">
    <source>
        <dbReference type="ARBA" id="ARBA00022475"/>
    </source>
</evidence>
<dbReference type="PANTHER" id="PTHR10590:SF4">
    <property type="entry name" value="SOLUTE CARRIER FAMILY 28 MEMBER 3"/>
    <property type="match status" value="1"/>
</dbReference>
<dbReference type="Pfam" id="PF01773">
    <property type="entry name" value="Nucleos_tra2_N"/>
    <property type="match status" value="1"/>
</dbReference>
<evidence type="ECO:0000259" key="10">
    <source>
        <dbReference type="Pfam" id="PF07670"/>
    </source>
</evidence>
<dbReference type="OrthoDB" id="6075923at2759"/>
<feature type="transmembrane region" description="Helical" evidence="7">
    <location>
        <begin position="111"/>
        <end position="130"/>
    </location>
</feature>
<dbReference type="Proteomes" id="UP000549394">
    <property type="component" value="Unassembled WGS sequence"/>
</dbReference>
<feature type="domain" description="Concentrative nucleoside transporter N-terminal" evidence="8">
    <location>
        <begin position="144"/>
        <end position="215"/>
    </location>
</feature>
<feature type="transmembrane region" description="Helical" evidence="7">
    <location>
        <begin position="419"/>
        <end position="438"/>
    </location>
</feature>
<evidence type="ECO:0000256" key="4">
    <source>
        <dbReference type="ARBA" id="ARBA00022692"/>
    </source>
</evidence>
<dbReference type="InterPro" id="IPR008276">
    <property type="entry name" value="C_nuclsd_transpt"/>
</dbReference>
<feature type="transmembrane region" description="Helical" evidence="7">
    <location>
        <begin position="266"/>
        <end position="286"/>
    </location>
</feature>
<dbReference type="Pfam" id="PF07662">
    <property type="entry name" value="Nucleos_tra2_C"/>
    <property type="match status" value="1"/>
</dbReference>
<evidence type="ECO:0000259" key="8">
    <source>
        <dbReference type="Pfam" id="PF01773"/>
    </source>
</evidence>
<feature type="transmembrane region" description="Helical" evidence="7">
    <location>
        <begin position="366"/>
        <end position="399"/>
    </location>
</feature>
<dbReference type="AlphaFoldDB" id="A0A7I8VV38"/>
<sequence>MTNFQAGLENNGEMLLNKNVVQRFREKVVEEAIVYKKHIKYTLVAVFTILYSIYFGYCLSLDFSDNIGLFVLTCIVLILIFYIKSGYIIWRKLSLKLEYIFTRIPESWKKYGTWLLVTLILMALVVFIIVDGYRDPIKFVSLSGLLAFTLISVIASDNVGAISPRTAISGFFLQFSFGVIILRWKEGKEAVKFLGDKIIDFLKNADAGAEFVFGEKFRDHEFVFAIMPPVIFFGACIELLYYLGILQFCIKGFGNVMIRIMKVSPAEAFVTAANIFLGPILSYLTISSFLEKLTKSEIFSTMTSGFATVTGSLFAAYISFGISPTHLVAASIMSAPASLVISKLLVPDKRDKITYQLEFSPSRAKGILDAIAIGAANCIPVTAAIVTNVIAFTSILAFLNSVIHWLGERIGIETSFELIFAYIFSPIPLLLGIEPQYILTVSKLIAKKIFLNDILAYEALGRAIKDNKLNKRSEIIATYALCGFGNFGDIGIVLGAVGVLAPKRKKLLSSLAIKSMIAGNLSCFLSACIAGLLYNKEEE</sequence>
<reference evidence="11 12" key="1">
    <citation type="submission" date="2020-08" db="EMBL/GenBank/DDBJ databases">
        <authorList>
            <person name="Hejnol A."/>
        </authorList>
    </citation>
    <scope>NUCLEOTIDE SEQUENCE [LARGE SCALE GENOMIC DNA]</scope>
</reference>
<dbReference type="InterPro" id="IPR011657">
    <property type="entry name" value="CNT_C_dom"/>
</dbReference>
<feature type="domain" description="Concentrative nucleoside transporter C-terminal" evidence="9">
    <location>
        <begin position="326"/>
        <end position="531"/>
    </location>
</feature>
<feature type="transmembrane region" description="Helical" evidence="7">
    <location>
        <begin position="41"/>
        <end position="57"/>
    </location>
</feature>
<feature type="transmembrane region" description="Helical" evidence="7">
    <location>
        <begin position="222"/>
        <end position="245"/>
    </location>
</feature>
<dbReference type="EMBL" id="CAJFCJ010000012">
    <property type="protein sequence ID" value="CAD5120102.1"/>
    <property type="molecule type" value="Genomic_DNA"/>
</dbReference>
<feature type="transmembrane region" description="Helical" evidence="7">
    <location>
        <begin position="69"/>
        <end position="90"/>
    </location>
</feature>
<feature type="transmembrane region" description="Helical" evidence="7">
    <location>
        <begin position="167"/>
        <end position="184"/>
    </location>
</feature>
<keyword evidence="3" id="KW-1003">Cell membrane</keyword>
<evidence type="ECO:0000313" key="11">
    <source>
        <dbReference type="EMBL" id="CAD5120102.1"/>
    </source>
</evidence>
<dbReference type="GO" id="GO:0005415">
    <property type="term" value="F:nucleoside:sodium symporter activity"/>
    <property type="evidence" value="ECO:0007669"/>
    <property type="project" value="TreeGrafter"/>
</dbReference>
<feature type="domain" description="Nucleoside transporter/FeoB GTPase Gate" evidence="10">
    <location>
        <begin position="224"/>
        <end position="321"/>
    </location>
</feature>
<keyword evidence="6 7" id="KW-0472">Membrane</keyword>
<evidence type="ECO:0000313" key="12">
    <source>
        <dbReference type="Proteomes" id="UP000549394"/>
    </source>
</evidence>
<evidence type="ECO:0000256" key="7">
    <source>
        <dbReference type="SAM" id="Phobius"/>
    </source>
</evidence>
<accession>A0A7I8VV38</accession>
<feature type="transmembrane region" description="Helical" evidence="7">
    <location>
        <begin position="136"/>
        <end position="155"/>
    </location>
</feature>
<feature type="transmembrane region" description="Helical" evidence="7">
    <location>
        <begin position="298"/>
        <end position="320"/>
    </location>
</feature>
<keyword evidence="5 7" id="KW-1133">Transmembrane helix</keyword>
<comment type="caution">
    <text evidence="11">The sequence shown here is derived from an EMBL/GenBank/DDBJ whole genome shotgun (WGS) entry which is preliminary data.</text>
</comment>
<organism evidence="11 12">
    <name type="scientific">Dimorphilus gyrociliatus</name>
    <dbReference type="NCBI Taxonomy" id="2664684"/>
    <lineage>
        <taxon>Eukaryota</taxon>
        <taxon>Metazoa</taxon>
        <taxon>Spiralia</taxon>
        <taxon>Lophotrochozoa</taxon>
        <taxon>Annelida</taxon>
        <taxon>Polychaeta</taxon>
        <taxon>Polychaeta incertae sedis</taxon>
        <taxon>Dinophilidae</taxon>
        <taxon>Dimorphilus</taxon>
    </lineage>
</organism>